<dbReference type="Proteomes" id="UP000030672">
    <property type="component" value="Unassembled WGS sequence"/>
</dbReference>
<dbReference type="Gene3D" id="3.80.10.10">
    <property type="entry name" value="Ribonuclease Inhibitor"/>
    <property type="match status" value="1"/>
</dbReference>
<dbReference type="SUPFAM" id="SSF52047">
    <property type="entry name" value="RNI-like"/>
    <property type="match status" value="1"/>
</dbReference>
<reference evidence="1 2" key="1">
    <citation type="journal article" date="2014" name="BMC Genomics">
        <title>Genome sequencing of four Aureobasidium pullulans varieties: biotechnological potential, stress tolerance, and description of new species.</title>
        <authorList>
            <person name="Gostin Ar C."/>
            <person name="Ohm R.A."/>
            <person name="Kogej T."/>
            <person name="Sonjak S."/>
            <person name="Turk M."/>
            <person name="Zajc J."/>
            <person name="Zalar P."/>
            <person name="Grube M."/>
            <person name="Sun H."/>
            <person name="Han J."/>
            <person name="Sharma A."/>
            <person name="Chiniquy J."/>
            <person name="Ngan C.Y."/>
            <person name="Lipzen A."/>
            <person name="Barry K."/>
            <person name="Grigoriev I.V."/>
            <person name="Gunde-Cimerman N."/>
        </authorList>
    </citation>
    <scope>NUCLEOTIDE SEQUENCE [LARGE SCALE GENOMIC DNA]</scope>
    <source>
        <strain evidence="1 2">CBS 110374</strain>
    </source>
</reference>
<keyword evidence="2" id="KW-1185">Reference proteome</keyword>
<proteinExistence type="predicted"/>
<evidence type="ECO:0000313" key="2">
    <source>
        <dbReference type="Proteomes" id="UP000030672"/>
    </source>
</evidence>
<sequence>MANLRLPPDLLLLVMKQVDYGEKFSAAQNSLRNAILVNREWAEAGTYILWNCPPVTALAAVSPDRRQHYANKISEMFFEGEDDSKHHATFKDLSFPRLKIVHIPRLKLKKHEQLYLTQYMQAQLTEFHFWGGGVCENALMTLASNCPDLEDLNLECPIDDSSQDQLLEFFISQNSIEVIYFGYGRAGLVTLVLLAGLASLESLEKLDISSLAEDHAIHMGLGMSPHPFSNLQNLHMRVESKSVARLVSAAPSLSILFLIIEDSDYDALASLKPLSNLVHLELTFLDDIYLSPQGFRALETLKGLEVLLLDSRRALLEAMWMDDGIFARHSHDILSSEFVRLPCDSQRRFLLSMSKLSEPHAC</sequence>
<evidence type="ECO:0008006" key="3">
    <source>
        <dbReference type="Google" id="ProtNLM"/>
    </source>
</evidence>
<dbReference type="RefSeq" id="XP_040881809.1">
    <property type="nucleotide sequence ID" value="XM_041020806.1"/>
</dbReference>
<dbReference type="InterPro" id="IPR032675">
    <property type="entry name" value="LRR_dom_sf"/>
</dbReference>
<gene>
    <name evidence="1" type="ORF">M437DRAFT_43776</name>
</gene>
<evidence type="ECO:0000313" key="1">
    <source>
        <dbReference type="EMBL" id="KEQ64786.1"/>
    </source>
</evidence>
<dbReference type="AlphaFoldDB" id="A0A074WQT2"/>
<dbReference type="GeneID" id="63914179"/>
<protein>
    <recommendedName>
        <fullName evidence="3">F-box domain-containing protein</fullName>
    </recommendedName>
</protein>
<organism evidence="1 2">
    <name type="scientific">Aureobasidium melanogenum (strain CBS 110374)</name>
    <name type="common">Aureobasidium pullulans var. melanogenum</name>
    <dbReference type="NCBI Taxonomy" id="1043003"/>
    <lineage>
        <taxon>Eukaryota</taxon>
        <taxon>Fungi</taxon>
        <taxon>Dikarya</taxon>
        <taxon>Ascomycota</taxon>
        <taxon>Pezizomycotina</taxon>
        <taxon>Dothideomycetes</taxon>
        <taxon>Dothideomycetidae</taxon>
        <taxon>Dothideales</taxon>
        <taxon>Saccotheciaceae</taxon>
        <taxon>Aureobasidium</taxon>
    </lineage>
</organism>
<name>A0A074WQT2_AURM1</name>
<dbReference type="EMBL" id="KL584828">
    <property type="protein sequence ID" value="KEQ64786.1"/>
    <property type="molecule type" value="Genomic_DNA"/>
</dbReference>
<accession>A0A074WQT2</accession>
<dbReference type="HOGENOM" id="CLU_042058_0_0_1"/>